<feature type="region of interest" description="Disordered" evidence="1">
    <location>
        <begin position="1"/>
        <end position="32"/>
    </location>
</feature>
<feature type="compositionally biased region" description="Basic and acidic residues" evidence="1">
    <location>
        <begin position="1"/>
        <end position="20"/>
    </location>
</feature>
<dbReference type="InterPro" id="IPR050138">
    <property type="entry name" value="DHOase/Allantoinase_Hydrolase"/>
</dbReference>
<keyword evidence="5" id="KW-1185">Reference proteome</keyword>
<dbReference type="Pfam" id="PF01979">
    <property type="entry name" value="Amidohydro_1"/>
    <property type="match status" value="1"/>
</dbReference>
<evidence type="ECO:0000259" key="3">
    <source>
        <dbReference type="Pfam" id="PF01979"/>
    </source>
</evidence>
<keyword evidence="2" id="KW-0812">Transmembrane</keyword>
<dbReference type="GO" id="GO:0006145">
    <property type="term" value="P:purine nucleobase catabolic process"/>
    <property type="evidence" value="ECO:0007669"/>
    <property type="project" value="TreeGrafter"/>
</dbReference>
<evidence type="ECO:0000313" key="4">
    <source>
        <dbReference type="EMBL" id="POS76574.1"/>
    </source>
</evidence>
<evidence type="ECO:0000256" key="1">
    <source>
        <dbReference type="SAM" id="MobiDB-lite"/>
    </source>
</evidence>
<dbReference type="InterPro" id="IPR032466">
    <property type="entry name" value="Metal_Hydrolase"/>
</dbReference>
<protein>
    <recommendedName>
        <fullName evidence="3">Amidohydrolase-related domain-containing protein</fullName>
    </recommendedName>
</protein>
<dbReference type="Gene3D" id="3.20.20.140">
    <property type="entry name" value="Metal-dependent hydrolases"/>
    <property type="match status" value="2"/>
</dbReference>
<dbReference type="SUPFAM" id="SSF51556">
    <property type="entry name" value="Metallo-dependent hydrolases"/>
    <property type="match status" value="2"/>
</dbReference>
<evidence type="ECO:0000256" key="2">
    <source>
        <dbReference type="SAM" id="Phobius"/>
    </source>
</evidence>
<dbReference type="InterPro" id="IPR011059">
    <property type="entry name" value="Metal-dep_hydrolase_composite"/>
</dbReference>
<dbReference type="PANTHER" id="PTHR43668:SF5">
    <property type="entry name" value="AMIDOHYDROLASE 3 DOMAIN-CONTAINING PROTEIN"/>
    <property type="match status" value="1"/>
</dbReference>
<keyword evidence="2" id="KW-0472">Membrane</keyword>
<reference evidence="4" key="1">
    <citation type="submission" date="2017-09" db="EMBL/GenBank/DDBJ databases">
        <title>Polyketide synthases of a Diaporthe helianthi virulent isolate.</title>
        <authorList>
            <person name="Baroncelli R."/>
        </authorList>
    </citation>
    <scope>NUCLEOTIDE SEQUENCE [LARGE SCALE GENOMIC DNA]</scope>
    <source>
        <strain evidence="4">7/96</strain>
    </source>
</reference>
<name>A0A2P5I265_DIAHE</name>
<dbReference type="GO" id="GO:0004038">
    <property type="term" value="F:allantoinase activity"/>
    <property type="evidence" value="ECO:0007669"/>
    <property type="project" value="TreeGrafter"/>
</dbReference>
<comment type="caution">
    <text evidence="4">The sequence shown here is derived from an EMBL/GenBank/DDBJ whole genome shotgun (WGS) entry which is preliminary data.</text>
</comment>
<gene>
    <name evidence="4" type="ORF">DHEL01_v205032</name>
</gene>
<organism evidence="4 5">
    <name type="scientific">Diaporthe helianthi</name>
    <dbReference type="NCBI Taxonomy" id="158607"/>
    <lineage>
        <taxon>Eukaryota</taxon>
        <taxon>Fungi</taxon>
        <taxon>Dikarya</taxon>
        <taxon>Ascomycota</taxon>
        <taxon>Pezizomycotina</taxon>
        <taxon>Sordariomycetes</taxon>
        <taxon>Sordariomycetidae</taxon>
        <taxon>Diaporthales</taxon>
        <taxon>Diaporthaceae</taxon>
        <taxon>Diaporthe</taxon>
    </lineage>
</organism>
<dbReference type="InParanoid" id="A0A2P5I265"/>
<accession>A0A2P5I265</accession>
<evidence type="ECO:0000313" key="5">
    <source>
        <dbReference type="Proteomes" id="UP000094444"/>
    </source>
</evidence>
<feature type="transmembrane region" description="Helical" evidence="2">
    <location>
        <begin position="46"/>
        <end position="69"/>
    </location>
</feature>
<feature type="domain" description="Amidohydrolase-related" evidence="3">
    <location>
        <begin position="439"/>
        <end position="533"/>
    </location>
</feature>
<keyword evidence="2" id="KW-1133">Transmembrane helix</keyword>
<dbReference type="PANTHER" id="PTHR43668">
    <property type="entry name" value="ALLANTOINASE"/>
    <property type="match status" value="1"/>
</dbReference>
<proteinExistence type="predicted"/>
<dbReference type="EMBL" id="MAVT02000354">
    <property type="protein sequence ID" value="POS76574.1"/>
    <property type="molecule type" value="Genomic_DNA"/>
</dbReference>
<dbReference type="GO" id="GO:0005737">
    <property type="term" value="C:cytoplasm"/>
    <property type="evidence" value="ECO:0007669"/>
    <property type="project" value="TreeGrafter"/>
</dbReference>
<dbReference type="AlphaFoldDB" id="A0A2P5I265"/>
<sequence>MDISSNRRESASKHGMDKLETGSSPPPYQAAAYPNTQSTRRLYRAFSFRAVVAGVALTFLFLLCSNTYLSISSRPGLSSLDDKKYQAGLARCAAITKLPTRSNPKDHEENPRWNAASGQSHTVVLRNTTLFDGAAFSDDPVDITFTHGLIASVSPSQNAAPAPAGAKEVHLHGAYVTPGLVDMHSHHLVEDWPAISDIADGNEMFGGLGPLTPFVRALDSMKAYDVATKLIASGGVTSSLIIPGSANIMGGEGAVVKNAWRPGAHGEFVVEEMLLEHGIPPEERRRYMKMACGENPIGVYKHTRMGNAWVLRKWLARAKELVDKQDGWCEAAGSAVSLAERVSLLAEKGGFPEELELDSTAGMLRGQVAMHNHCYEPQDFETMLRISHEFGFRVRAFHHAIAAWQVPEMLKEYGENLTIATFAEFALYKKEAYAASLSAGKILNEHDIPVAYKSDHSMEDLNSKYLMLQSAVGHSFGLPADKALQAVTSVPAASLEIDDRVGYVRAGYDADIVVWDSHPLSVGATPKQVFIDGVATLDPVKVELSSARVALAHNGADTHHTHRGAGKPAMRATVAPEEKERLCNGSQDEGRGFVITGITTSFLDEFPDFLTASTAGGAQHARGQNLTMVIWAGKVACLGTGADCSVAVAGLRGDDPHVTSIHLENGHLSRGLVAVTSTLGMAEIAMAPTTGDGVVKAEAGGSPGVVDHAKYGVSLGGAKTTSKTFARARLGGVTRAVQAPVSGGGLVVGISTGMRTGVNSTLLNGGLFQEDVAMHVVLGEDAKANGGAVSVAIEKLRGLIRAGGKQGLKEKGEDEDEDEEDPWVLVANGSLPLVVKADSTHDIQQVILLKKDFPNVNTVILGGHEAPLFAEEIAKAKIPLIFTGTRPGPDSWTKKDSPPGPPLGRSPADILSEAGVSYAVAINTDGGPPGDSRIQSLALEASWAAKYAGLSDHEALRLVSGKVEEILGLERSGDVVVWEGNPLRFGTPVLAFQAQESRAGGRLVVGSCWPNEADE</sequence>
<dbReference type="OrthoDB" id="10258955at2759"/>
<dbReference type="Proteomes" id="UP000094444">
    <property type="component" value="Unassembled WGS sequence"/>
</dbReference>
<feature type="region of interest" description="Disordered" evidence="1">
    <location>
        <begin position="887"/>
        <end position="906"/>
    </location>
</feature>
<dbReference type="InterPro" id="IPR006680">
    <property type="entry name" value="Amidohydro-rel"/>
</dbReference>
<dbReference type="SUPFAM" id="SSF51338">
    <property type="entry name" value="Composite domain of metallo-dependent hydrolases"/>
    <property type="match status" value="1"/>
</dbReference>